<feature type="region of interest" description="Disordered" evidence="10">
    <location>
        <begin position="795"/>
        <end position="826"/>
    </location>
</feature>
<protein>
    <recommendedName>
        <fullName evidence="1">non-specific serine/threonine protein kinase</fullName>
        <ecNumber evidence="1">2.7.11.1</ecNumber>
    </recommendedName>
</protein>
<dbReference type="Gene3D" id="1.10.510.10">
    <property type="entry name" value="Transferase(Phosphotransferase) domain 1"/>
    <property type="match status" value="1"/>
</dbReference>
<evidence type="ECO:0000259" key="11">
    <source>
        <dbReference type="PROSITE" id="PS50011"/>
    </source>
</evidence>
<keyword evidence="3" id="KW-0808">Transferase</keyword>
<dbReference type="GO" id="GO:0007165">
    <property type="term" value="P:signal transduction"/>
    <property type="evidence" value="ECO:0007669"/>
    <property type="project" value="TreeGrafter"/>
</dbReference>
<keyword evidence="6 9" id="KW-0067">ATP-binding</keyword>
<keyword evidence="4 9" id="KW-0547">Nucleotide-binding</keyword>
<evidence type="ECO:0000256" key="2">
    <source>
        <dbReference type="ARBA" id="ARBA00022527"/>
    </source>
</evidence>
<reference evidence="12 13" key="1">
    <citation type="journal article" date="2008" name="PLoS Genet.">
        <title>Genomic islands in the pathogenic filamentous fungus Aspergillus fumigatus.</title>
        <authorList>
            <person name="Fedorova N.D."/>
            <person name="Khaldi N."/>
            <person name="Joardar V.S."/>
            <person name="Maiti R."/>
            <person name="Amedeo P."/>
            <person name="Anderson M.J."/>
            <person name="Crabtree J."/>
            <person name="Silva J.C."/>
            <person name="Badger J.H."/>
            <person name="Albarraq A."/>
            <person name="Angiuoli S."/>
            <person name="Bussey H."/>
            <person name="Bowyer P."/>
            <person name="Cotty P.J."/>
            <person name="Dyer P.S."/>
            <person name="Egan A."/>
            <person name="Galens K."/>
            <person name="Fraser-Liggett C.M."/>
            <person name="Haas B.J."/>
            <person name="Inman J.M."/>
            <person name="Kent R."/>
            <person name="Lemieux S."/>
            <person name="Malavazi I."/>
            <person name="Orvis J."/>
            <person name="Roemer T."/>
            <person name="Ronning C.M."/>
            <person name="Sundaram J.P."/>
            <person name="Sutton G."/>
            <person name="Turner G."/>
            <person name="Venter J.C."/>
            <person name="White O.R."/>
            <person name="Whitty B.R."/>
            <person name="Youngman P."/>
            <person name="Wolfe K.H."/>
            <person name="Goldman G.H."/>
            <person name="Wortman J.R."/>
            <person name="Jiang B."/>
            <person name="Denning D.W."/>
            <person name="Nierman W.C."/>
        </authorList>
    </citation>
    <scope>NUCLEOTIDE SEQUENCE [LARGE SCALE GENOMIC DNA]</scope>
    <source>
        <strain evidence="13">ATCC 1007 / CBS 513.65 / DSM 816 / NCTC 3887 / NRRL 1</strain>
    </source>
</reference>
<dbReference type="PROSITE" id="PS50011">
    <property type="entry name" value="PROTEIN_KINASE_DOM"/>
    <property type="match status" value="1"/>
</dbReference>
<name>A1CQX0_ASPCL</name>
<feature type="region of interest" description="Disordered" evidence="10">
    <location>
        <begin position="1087"/>
        <end position="1114"/>
    </location>
</feature>
<dbReference type="PANTHER" id="PTHR43895">
    <property type="entry name" value="CALCIUM/CALMODULIN-DEPENDENT PROTEIN KINASE KINASE-RELATED"/>
    <property type="match status" value="1"/>
</dbReference>
<evidence type="ECO:0000256" key="9">
    <source>
        <dbReference type="PROSITE-ProRule" id="PRU10141"/>
    </source>
</evidence>
<feature type="compositionally biased region" description="Polar residues" evidence="10">
    <location>
        <begin position="207"/>
        <end position="217"/>
    </location>
</feature>
<evidence type="ECO:0000256" key="3">
    <source>
        <dbReference type="ARBA" id="ARBA00022679"/>
    </source>
</evidence>
<feature type="region of interest" description="Disordered" evidence="10">
    <location>
        <begin position="188"/>
        <end position="221"/>
    </location>
</feature>
<dbReference type="STRING" id="344612.A1CQX0"/>
<feature type="compositionally biased region" description="Basic and acidic residues" evidence="10">
    <location>
        <begin position="1179"/>
        <end position="1190"/>
    </location>
</feature>
<evidence type="ECO:0000313" key="13">
    <source>
        <dbReference type="Proteomes" id="UP000006701"/>
    </source>
</evidence>
<proteinExistence type="predicted"/>
<gene>
    <name evidence="12" type="ORF">ACLA_027660</name>
</gene>
<dbReference type="GO" id="GO:0042149">
    <property type="term" value="P:cellular response to glucose starvation"/>
    <property type="evidence" value="ECO:0007669"/>
    <property type="project" value="UniProtKB-ARBA"/>
</dbReference>
<dbReference type="HOGENOM" id="CLU_004329_1_1_1"/>
<dbReference type="EC" id="2.7.11.1" evidence="1"/>
<accession>A1CQX0</accession>
<dbReference type="Proteomes" id="UP000006701">
    <property type="component" value="Unassembled WGS sequence"/>
</dbReference>
<feature type="compositionally biased region" description="Low complexity" evidence="10">
    <location>
        <begin position="1099"/>
        <end position="1114"/>
    </location>
</feature>
<dbReference type="Pfam" id="PF00069">
    <property type="entry name" value="Pkinase"/>
    <property type="match status" value="2"/>
</dbReference>
<feature type="compositionally biased region" description="Basic and acidic residues" evidence="10">
    <location>
        <begin position="31"/>
        <end position="40"/>
    </location>
</feature>
<feature type="domain" description="Protein kinase" evidence="11">
    <location>
        <begin position="260"/>
        <end position="739"/>
    </location>
</feature>
<dbReference type="InterPro" id="IPR017441">
    <property type="entry name" value="Protein_kinase_ATP_BS"/>
</dbReference>
<dbReference type="InterPro" id="IPR000719">
    <property type="entry name" value="Prot_kinase_dom"/>
</dbReference>
<evidence type="ECO:0000256" key="5">
    <source>
        <dbReference type="ARBA" id="ARBA00022777"/>
    </source>
</evidence>
<feature type="compositionally biased region" description="Basic and acidic residues" evidence="10">
    <location>
        <begin position="1000"/>
        <end position="1009"/>
    </location>
</feature>
<dbReference type="GO" id="GO:0004674">
    <property type="term" value="F:protein serine/threonine kinase activity"/>
    <property type="evidence" value="ECO:0007669"/>
    <property type="project" value="UniProtKB-KW"/>
</dbReference>
<evidence type="ECO:0000313" key="12">
    <source>
        <dbReference type="EMBL" id="EAW08041.1"/>
    </source>
</evidence>
<feature type="compositionally biased region" description="Low complexity" evidence="10">
    <location>
        <begin position="811"/>
        <end position="826"/>
    </location>
</feature>
<feature type="compositionally biased region" description="Acidic residues" evidence="10">
    <location>
        <begin position="1191"/>
        <end position="1203"/>
    </location>
</feature>
<feature type="compositionally biased region" description="Low complexity" evidence="10">
    <location>
        <begin position="90"/>
        <end position="105"/>
    </location>
</feature>
<dbReference type="GO" id="GO:0001558">
    <property type="term" value="P:regulation of cell growth"/>
    <property type="evidence" value="ECO:0007669"/>
    <property type="project" value="UniProtKB-ARBA"/>
</dbReference>
<dbReference type="VEuPathDB" id="FungiDB:ACLA_027660"/>
<dbReference type="PROSITE" id="PS00107">
    <property type="entry name" value="PROTEIN_KINASE_ATP"/>
    <property type="match status" value="1"/>
</dbReference>
<feature type="region of interest" description="Disordered" evidence="10">
    <location>
        <begin position="1"/>
        <end position="50"/>
    </location>
</feature>
<sequence>MTDRPSSAGLGESVNLVARKGSASDTVASRRSSDRPREAPEASLPTASIDAVGVRQTVTKPPSAKLALPSGDVADATTSLRHTFPHLYHSSSASRSPSTRTSSSSLQALNEDTVVDARSENGLWSRTSVGRRMSQLGLSDAHSPDYPVYPDQSYAVLQSQVHPTYHPPFVRSRSSYPVRTESFGRFTAPRPVRTAGNTPVSSPGLFSVSSPRSTPPLTSDDEGRISSPFLHPTHLQPPKETHTAEVDRDLVTGNKLINDYEILEELGRGEHGKVKLGRHVATRQKVAIKIVQRYSKRRRLGKLGNPEDKVKKEVAILKKARHPNVVSLLEVIDDPNRQKVYIVLEYVENGEIIWRRKGLREIVQVDKRRLDREKAGVPETPLFWEESRQYVRTAQRLRRQRDKARERRQAQAVQASQGPIPAWSLEHGAESDEELEIDPSLARTISRSIASHDELQDSPSHSLASASDSALAAMEGTMYGAYADHSFDRRFSTASSSLGYAPSEPEWFSHDDDMSYVPCLTVNEARNAFRDSLLGLEYLHYQGIIHRDIKPANLLVTSHHRVKISDFGVSYLGRPMRDDEEEQVAETDATELDDARELSKTVGTPAFYAPELCYTGDDFEETIGSVPKITGAIDVWSLGVTLYGMIFGRLPFVSDDEYSMFQTIVKKDVFIPRKRLKPVEDDPEAATQWPRYMDSSKRMEDELAYEEIDDELFDLLKRLLTKDPVKRITVKEIKHHPWVLYGLPNPRAWIDETDPGYQSKGKRIEVSTEEVTSAVSKVPFIQRVRSNVAKLSNYLTGRSKDKEKESRKRTSSTAPSVESSASSSASLGKLLLESRRGSLKEEDFYRPSRFMRDGEHPLSQSVTASPVGRDEQNSYFEDVRPDIALDRTPRPDPQQRAASTLSTAESTKTIRPDWAISGGAQRTGVSARIDHQGTTNIGGLFGGAGRRLTRGLQGREVRSDRSLAGDVQDAVSLESDRHSEPTLALSVASAVGHLQQSSLLRKEDEESISRADSLAPVEPGHRRNKSHQLTTQSSQEPFYLTKEILLRKRRSDIDHASFMEQVALDYKSKSADSLTLRPESHLEMAMASSMETASPDPPSGGLTTSPPSAATISSSSIDDYTSGMSQCASHPSIPSVVSGASSLSGDGFVKDQDTEPGVQVPSILRTGETVKARLLNPPRAHEDDEARYYCDDEDDSEDDSEEEVLIIGKKKPASNRPVMCGARLAK</sequence>
<dbReference type="InterPro" id="IPR011009">
    <property type="entry name" value="Kinase-like_dom_sf"/>
</dbReference>
<dbReference type="AlphaFoldDB" id="A1CQX0"/>
<evidence type="ECO:0000256" key="7">
    <source>
        <dbReference type="ARBA" id="ARBA00047899"/>
    </source>
</evidence>
<dbReference type="eggNOG" id="KOG0585">
    <property type="taxonomic scope" value="Eukaryota"/>
</dbReference>
<evidence type="ECO:0000256" key="1">
    <source>
        <dbReference type="ARBA" id="ARBA00012513"/>
    </source>
</evidence>
<evidence type="ECO:0000256" key="10">
    <source>
        <dbReference type="SAM" id="MobiDB-lite"/>
    </source>
</evidence>
<dbReference type="GeneID" id="4701882"/>
<comment type="catalytic activity">
    <reaction evidence="8">
        <text>L-seryl-[protein] + ATP = O-phospho-L-seryl-[protein] + ADP + H(+)</text>
        <dbReference type="Rhea" id="RHEA:17989"/>
        <dbReference type="Rhea" id="RHEA-COMP:9863"/>
        <dbReference type="Rhea" id="RHEA-COMP:11604"/>
        <dbReference type="ChEBI" id="CHEBI:15378"/>
        <dbReference type="ChEBI" id="CHEBI:29999"/>
        <dbReference type="ChEBI" id="CHEBI:30616"/>
        <dbReference type="ChEBI" id="CHEBI:83421"/>
        <dbReference type="ChEBI" id="CHEBI:456216"/>
        <dbReference type="EC" id="2.7.11.1"/>
    </reaction>
</comment>
<dbReference type="EMBL" id="DS027059">
    <property type="protein sequence ID" value="EAW08041.1"/>
    <property type="molecule type" value="Genomic_DNA"/>
</dbReference>
<dbReference type="KEGG" id="act:ACLA_027660"/>
<dbReference type="SUPFAM" id="SSF56112">
    <property type="entry name" value="Protein kinase-like (PK-like)"/>
    <property type="match status" value="1"/>
</dbReference>
<dbReference type="SMART" id="SM00220">
    <property type="entry name" value="S_TKc"/>
    <property type="match status" value="1"/>
</dbReference>
<dbReference type="InterPro" id="IPR008271">
    <property type="entry name" value="Ser/Thr_kinase_AS"/>
</dbReference>
<feature type="compositionally biased region" description="Basic and acidic residues" evidence="10">
    <location>
        <begin position="798"/>
        <end position="808"/>
    </location>
</feature>
<dbReference type="OMA" id="QAPKETH"/>
<keyword evidence="5 12" id="KW-0418">Kinase</keyword>
<keyword evidence="2 12" id="KW-0723">Serine/threonine-protein kinase</keyword>
<dbReference type="PANTHER" id="PTHR43895:SF152">
    <property type="entry name" value="SERINE_THREONINE-PROTEIN KINASE TOS3"/>
    <property type="match status" value="1"/>
</dbReference>
<comment type="catalytic activity">
    <reaction evidence="7">
        <text>L-threonyl-[protein] + ATP = O-phospho-L-threonyl-[protein] + ADP + H(+)</text>
        <dbReference type="Rhea" id="RHEA:46608"/>
        <dbReference type="Rhea" id="RHEA-COMP:11060"/>
        <dbReference type="Rhea" id="RHEA-COMP:11605"/>
        <dbReference type="ChEBI" id="CHEBI:15378"/>
        <dbReference type="ChEBI" id="CHEBI:30013"/>
        <dbReference type="ChEBI" id="CHEBI:30616"/>
        <dbReference type="ChEBI" id="CHEBI:61977"/>
        <dbReference type="ChEBI" id="CHEBI:456216"/>
        <dbReference type="EC" id="2.7.11.1"/>
    </reaction>
</comment>
<dbReference type="FunFam" id="3.30.200.20:FF:000206">
    <property type="entry name" value="Serine/threonine-protein kinase Ssp1"/>
    <property type="match status" value="1"/>
</dbReference>
<evidence type="ECO:0000256" key="4">
    <source>
        <dbReference type="ARBA" id="ARBA00022741"/>
    </source>
</evidence>
<feature type="region of interest" description="Disordered" evidence="10">
    <location>
        <begin position="998"/>
        <end position="1034"/>
    </location>
</feature>
<evidence type="ECO:0000256" key="8">
    <source>
        <dbReference type="ARBA" id="ARBA00048679"/>
    </source>
</evidence>
<feature type="compositionally biased region" description="Basic and acidic residues" evidence="10">
    <location>
        <begin position="868"/>
        <end position="890"/>
    </location>
</feature>
<dbReference type="OrthoDB" id="68483at2759"/>
<feature type="region of interest" description="Disordered" evidence="10">
    <location>
        <begin position="88"/>
        <end position="111"/>
    </location>
</feature>
<feature type="region of interest" description="Disordered" evidence="10">
    <location>
        <begin position="1178"/>
        <end position="1203"/>
    </location>
</feature>
<feature type="region of interest" description="Disordered" evidence="10">
    <location>
        <begin position="847"/>
        <end position="946"/>
    </location>
</feature>
<feature type="compositionally biased region" description="Polar residues" evidence="10">
    <location>
        <begin position="896"/>
        <end position="909"/>
    </location>
</feature>
<feature type="region of interest" description="Disordered" evidence="10">
    <location>
        <begin position="398"/>
        <end position="423"/>
    </location>
</feature>
<evidence type="ECO:0000256" key="6">
    <source>
        <dbReference type="ARBA" id="ARBA00022840"/>
    </source>
</evidence>
<dbReference type="CDD" id="cd14008">
    <property type="entry name" value="STKc_LKB1_CaMKK"/>
    <property type="match status" value="1"/>
</dbReference>
<keyword evidence="13" id="KW-1185">Reference proteome</keyword>
<dbReference type="RefSeq" id="XP_001269467.1">
    <property type="nucleotide sequence ID" value="XM_001269466.1"/>
</dbReference>
<dbReference type="Gene3D" id="3.30.200.20">
    <property type="entry name" value="Phosphorylase Kinase, domain 1"/>
    <property type="match status" value="1"/>
</dbReference>
<feature type="binding site" evidence="9">
    <location>
        <position position="289"/>
    </location>
    <ligand>
        <name>ATP</name>
        <dbReference type="ChEBI" id="CHEBI:30616"/>
    </ligand>
</feature>
<organism evidence="12 13">
    <name type="scientific">Aspergillus clavatus (strain ATCC 1007 / CBS 513.65 / DSM 816 / NCTC 3887 / NRRL 1 / QM 1276 / 107)</name>
    <dbReference type="NCBI Taxonomy" id="344612"/>
    <lineage>
        <taxon>Eukaryota</taxon>
        <taxon>Fungi</taxon>
        <taxon>Dikarya</taxon>
        <taxon>Ascomycota</taxon>
        <taxon>Pezizomycotina</taxon>
        <taxon>Eurotiomycetes</taxon>
        <taxon>Eurotiomycetidae</taxon>
        <taxon>Eurotiales</taxon>
        <taxon>Aspergillaceae</taxon>
        <taxon>Aspergillus</taxon>
        <taxon>Aspergillus subgen. Fumigati</taxon>
    </lineage>
</organism>
<dbReference type="GO" id="GO:0005524">
    <property type="term" value="F:ATP binding"/>
    <property type="evidence" value="ECO:0007669"/>
    <property type="project" value="UniProtKB-UniRule"/>
</dbReference>
<dbReference type="FunFam" id="1.10.510.10:FF:000614">
    <property type="entry name" value="Serine/threonine protein kinase, putative"/>
    <property type="match status" value="1"/>
</dbReference>
<dbReference type="PROSITE" id="PS00108">
    <property type="entry name" value="PROTEIN_KINASE_ST"/>
    <property type="match status" value="1"/>
</dbReference>
<feature type="compositionally biased region" description="Basic and acidic residues" evidence="10">
    <location>
        <begin position="847"/>
        <end position="856"/>
    </location>
</feature>